<sequence length="312" mass="36472">MIKNRLLEQFRSFYSRNTPDDMETLIEYFSIFGGLGWEIDTTKDIDFLIEELILNNFVLLRKKVEDLTLADKGCLRLLKALAVGDRKIFSAFNRAGLNNANGGSALNFLEQKGLIKIEFSREEPARSLNPKGKLKREVARYRISHKVLFTHPFIRFWFYFVAPHAREIEASRYETFFKDFHKRRHSYTSLVFEELSEVLLNYNLRDSQILSSGSYWDANVEIDILTITKDEKVYAAECKWSNHKVNKSEWHKLLDKCKKLGIEPTQAVLFSKRGFSKELLSHQGRELSLYSANDFKVLIKSAKKEEIVNNFF</sequence>
<keyword evidence="3" id="KW-1185">Reference proteome</keyword>
<dbReference type="Pfam" id="PF03008">
    <property type="entry name" value="DUF234"/>
    <property type="match status" value="1"/>
</dbReference>
<dbReference type="InterPro" id="IPR004256">
    <property type="entry name" value="DUF234"/>
</dbReference>
<dbReference type="PANTHER" id="PTHR34704">
    <property type="entry name" value="ATPASE"/>
    <property type="match status" value="1"/>
</dbReference>
<dbReference type="GO" id="GO:0003676">
    <property type="term" value="F:nucleic acid binding"/>
    <property type="evidence" value="ECO:0007669"/>
    <property type="project" value="InterPro"/>
</dbReference>
<evidence type="ECO:0000259" key="1">
    <source>
        <dbReference type="Pfam" id="PF03008"/>
    </source>
</evidence>
<dbReference type="SUPFAM" id="SSF52980">
    <property type="entry name" value="Restriction endonuclease-like"/>
    <property type="match status" value="1"/>
</dbReference>
<dbReference type="PANTHER" id="PTHR34704:SF1">
    <property type="entry name" value="ATPASE"/>
    <property type="match status" value="1"/>
</dbReference>
<feature type="domain" description="DUF234" evidence="1">
    <location>
        <begin position="157"/>
        <end position="246"/>
    </location>
</feature>
<dbReference type="KEGG" id="suln:FJR47_08490"/>
<evidence type="ECO:0000313" key="2">
    <source>
        <dbReference type="EMBL" id="QFR43950.1"/>
    </source>
</evidence>
<dbReference type="InterPro" id="IPR011335">
    <property type="entry name" value="Restrct_endonuc-II-like"/>
</dbReference>
<dbReference type="AlphaFoldDB" id="A0AAJ4A4W7"/>
<dbReference type="InterPro" id="IPR011856">
    <property type="entry name" value="tRNA_endonuc-like_dom_sf"/>
</dbReference>
<dbReference type="RefSeq" id="WP_152300010.1">
    <property type="nucleotide sequence ID" value="NZ_CP041166.1"/>
</dbReference>
<evidence type="ECO:0000313" key="3">
    <source>
        <dbReference type="Proteomes" id="UP000326061"/>
    </source>
</evidence>
<organism evidence="2 3">
    <name type="scientific">Sulfurimonas xiamenensis</name>
    <dbReference type="NCBI Taxonomy" id="2590021"/>
    <lineage>
        <taxon>Bacteria</taxon>
        <taxon>Pseudomonadati</taxon>
        <taxon>Campylobacterota</taxon>
        <taxon>Epsilonproteobacteria</taxon>
        <taxon>Campylobacterales</taxon>
        <taxon>Sulfurimonadaceae</taxon>
        <taxon>Sulfurimonas</taxon>
    </lineage>
</organism>
<name>A0AAJ4A4W7_9BACT</name>
<dbReference type="EMBL" id="CP041166">
    <property type="protein sequence ID" value="QFR43950.1"/>
    <property type="molecule type" value="Genomic_DNA"/>
</dbReference>
<proteinExistence type="predicted"/>
<gene>
    <name evidence="2" type="ORF">FJR47_08490</name>
</gene>
<dbReference type="Proteomes" id="UP000326061">
    <property type="component" value="Chromosome"/>
</dbReference>
<dbReference type="Gene3D" id="3.40.1350.10">
    <property type="match status" value="1"/>
</dbReference>
<accession>A0AAJ4A4W7</accession>
<protein>
    <submittedName>
        <fullName evidence="2">DUF234 domain-containing protein</fullName>
    </submittedName>
</protein>
<reference evidence="3" key="1">
    <citation type="submission" date="2019-06" db="EMBL/GenBank/DDBJ databases">
        <title>Sulfurimonas gotlandica sp. nov., a chemoautotrophic and psychrotolerant epsilonproteobacterium isolated from a pelagic redoxcline, and an emended description of the genus Sulfurimonas.</title>
        <authorList>
            <person name="Wang S."/>
            <person name="Jiang L."/>
            <person name="Shao Z."/>
        </authorList>
    </citation>
    <scope>NUCLEOTIDE SEQUENCE [LARGE SCALE GENOMIC DNA]</scope>
    <source>
        <strain evidence="3">1-1N</strain>
    </source>
</reference>